<proteinExistence type="predicted"/>
<dbReference type="EMBL" id="JAFNEN010000723">
    <property type="protein sequence ID" value="KAG8178036.1"/>
    <property type="molecule type" value="Genomic_DNA"/>
</dbReference>
<organism evidence="1 2">
    <name type="scientific">Oedothorax gibbosus</name>
    <dbReference type="NCBI Taxonomy" id="931172"/>
    <lineage>
        <taxon>Eukaryota</taxon>
        <taxon>Metazoa</taxon>
        <taxon>Ecdysozoa</taxon>
        <taxon>Arthropoda</taxon>
        <taxon>Chelicerata</taxon>
        <taxon>Arachnida</taxon>
        <taxon>Araneae</taxon>
        <taxon>Araneomorphae</taxon>
        <taxon>Entelegynae</taxon>
        <taxon>Araneoidea</taxon>
        <taxon>Linyphiidae</taxon>
        <taxon>Erigoninae</taxon>
        <taxon>Oedothorax</taxon>
    </lineage>
</organism>
<gene>
    <name evidence="1" type="ORF">JTE90_025091</name>
</gene>
<accession>A0AAV6U2R7</accession>
<keyword evidence="2" id="KW-1185">Reference proteome</keyword>
<dbReference type="AlphaFoldDB" id="A0AAV6U2R7"/>
<evidence type="ECO:0000313" key="1">
    <source>
        <dbReference type="EMBL" id="KAG8178036.1"/>
    </source>
</evidence>
<sequence length="100" mass="10960">MVRSCSQDNVNKAVRCSSRRCPEDILVAYPAWQQLEAYKRQISATRTAAVGDDEKSTKPLQPNMTVTIVLRKHSTIAPVEGARGVRLGLIGDTQKGGLCF</sequence>
<evidence type="ECO:0000313" key="2">
    <source>
        <dbReference type="Proteomes" id="UP000827092"/>
    </source>
</evidence>
<comment type="caution">
    <text evidence="1">The sequence shown here is derived from an EMBL/GenBank/DDBJ whole genome shotgun (WGS) entry which is preliminary data.</text>
</comment>
<name>A0AAV6U2R7_9ARAC</name>
<reference evidence="1 2" key="1">
    <citation type="journal article" date="2022" name="Nat. Ecol. Evol.">
        <title>A masculinizing supergene underlies an exaggerated male reproductive morph in a spider.</title>
        <authorList>
            <person name="Hendrickx F."/>
            <person name="De Corte Z."/>
            <person name="Sonet G."/>
            <person name="Van Belleghem S.M."/>
            <person name="Kostlbacher S."/>
            <person name="Vangestel C."/>
        </authorList>
    </citation>
    <scope>NUCLEOTIDE SEQUENCE [LARGE SCALE GENOMIC DNA]</scope>
    <source>
        <strain evidence="1">W744_W776</strain>
    </source>
</reference>
<dbReference type="Proteomes" id="UP000827092">
    <property type="component" value="Unassembled WGS sequence"/>
</dbReference>
<protein>
    <submittedName>
        <fullName evidence="1">Uncharacterized protein</fullName>
    </submittedName>
</protein>